<name>A0AA43U0D7_MYCAR</name>
<dbReference type="Proteomes" id="UP001432074">
    <property type="component" value="Chromosome"/>
</dbReference>
<feature type="transmembrane region" description="Helical" evidence="9">
    <location>
        <begin position="90"/>
        <end position="109"/>
    </location>
</feature>
<evidence type="ECO:0000256" key="9">
    <source>
        <dbReference type="SAM" id="Phobius"/>
    </source>
</evidence>
<evidence type="ECO:0000256" key="1">
    <source>
        <dbReference type="ARBA" id="ARBA00006139"/>
    </source>
</evidence>
<evidence type="ECO:0000313" key="13">
    <source>
        <dbReference type="Proteomes" id="UP001432074"/>
    </source>
</evidence>
<protein>
    <submittedName>
        <fullName evidence="10">Signal peptidase II</fullName>
        <ecNumber evidence="11">3.4.23.36</ecNumber>
    </submittedName>
</protein>
<dbReference type="GO" id="GO:0006508">
    <property type="term" value="P:proteolysis"/>
    <property type="evidence" value="ECO:0007669"/>
    <property type="project" value="UniProtKB-KW"/>
</dbReference>
<evidence type="ECO:0000313" key="12">
    <source>
        <dbReference type="Proteomes" id="UP001162175"/>
    </source>
</evidence>
<dbReference type="EMBL" id="JAPFAR010000165">
    <property type="protein sequence ID" value="MDI3349956.1"/>
    <property type="molecule type" value="Genomic_DNA"/>
</dbReference>
<dbReference type="GO" id="GO:0016020">
    <property type="term" value="C:membrane"/>
    <property type="evidence" value="ECO:0007669"/>
    <property type="project" value="InterPro"/>
</dbReference>
<evidence type="ECO:0000256" key="8">
    <source>
        <dbReference type="ARBA" id="ARBA00023136"/>
    </source>
</evidence>
<dbReference type="Proteomes" id="UP001162175">
    <property type="component" value="Unassembled WGS sequence"/>
</dbReference>
<comment type="similarity">
    <text evidence="1">Belongs to the peptidase A8 family.</text>
</comment>
<keyword evidence="6 11" id="KW-0378">Hydrolase</keyword>
<evidence type="ECO:0000313" key="10">
    <source>
        <dbReference type="EMBL" id="MDI3349956.1"/>
    </source>
</evidence>
<dbReference type="GO" id="GO:0004190">
    <property type="term" value="F:aspartic-type endopeptidase activity"/>
    <property type="evidence" value="ECO:0007669"/>
    <property type="project" value="UniProtKB-KW"/>
</dbReference>
<evidence type="ECO:0000256" key="2">
    <source>
        <dbReference type="ARBA" id="ARBA00022475"/>
    </source>
</evidence>
<feature type="transmembrane region" description="Helical" evidence="9">
    <location>
        <begin position="158"/>
        <end position="179"/>
    </location>
</feature>
<dbReference type="PROSITE" id="PS00855">
    <property type="entry name" value="SPASE_II"/>
    <property type="match status" value="1"/>
</dbReference>
<evidence type="ECO:0000256" key="3">
    <source>
        <dbReference type="ARBA" id="ARBA00022670"/>
    </source>
</evidence>
<proteinExistence type="inferred from homology"/>
<reference evidence="11" key="2">
    <citation type="submission" date="2024-01" db="EMBL/GenBank/DDBJ databases">
        <title>Complete genome sequence of Mycoplasma arginini type strain G 230.</title>
        <authorList>
            <person name="Spergser J."/>
        </authorList>
    </citation>
    <scope>NUCLEOTIDE SEQUENCE</scope>
    <source>
        <strain evidence="11">NCTC 10129</strain>
    </source>
</reference>
<dbReference type="PANTHER" id="PTHR33695:SF1">
    <property type="entry name" value="LIPOPROTEIN SIGNAL PEPTIDASE"/>
    <property type="match status" value="1"/>
</dbReference>
<keyword evidence="5" id="KW-0064">Aspartyl protease</keyword>
<dbReference type="InterPro" id="IPR001872">
    <property type="entry name" value="Peptidase_A8"/>
</dbReference>
<keyword evidence="2" id="KW-1003">Cell membrane</keyword>
<feature type="transmembrane region" description="Helical" evidence="9">
    <location>
        <begin position="116"/>
        <end position="138"/>
    </location>
</feature>
<evidence type="ECO:0000313" key="11">
    <source>
        <dbReference type="EMBL" id="WVN21721.1"/>
    </source>
</evidence>
<keyword evidence="7 9" id="KW-1133">Transmembrane helix</keyword>
<keyword evidence="4 9" id="KW-0812">Transmembrane</keyword>
<reference evidence="10" key="1">
    <citation type="submission" date="2022-11" db="EMBL/GenBank/DDBJ databases">
        <title>Draft genome of Mycoplasma arginini isolated from fly.</title>
        <authorList>
            <person name="Severgnini M."/>
            <person name="Gioia G."/>
            <person name="Cremonesi P."/>
            <person name="Moroni P."/>
            <person name="Addis M.F."/>
            <person name="Castiglioni B."/>
        </authorList>
    </citation>
    <scope>NUCLEOTIDE SEQUENCE</scope>
    <source>
        <strain evidence="10">QMP CG1-1632</strain>
    </source>
</reference>
<accession>A0AA43U0D7</accession>
<organism evidence="10 12">
    <name type="scientific">Mycoplasmopsis arginini</name>
    <name type="common">Mycoplasma arginini</name>
    <dbReference type="NCBI Taxonomy" id="2094"/>
    <lineage>
        <taxon>Bacteria</taxon>
        <taxon>Bacillati</taxon>
        <taxon>Mycoplasmatota</taxon>
        <taxon>Mycoplasmoidales</taxon>
        <taxon>Metamycoplasmataceae</taxon>
        <taxon>Mycoplasmopsis</taxon>
    </lineage>
</organism>
<evidence type="ECO:0000256" key="7">
    <source>
        <dbReference type="ARBA" id="ARBA00022989"/>
    </source>
</evidence>
<keyword evidence="13" id="KW-1185">Reference proteome</keyword>
<dbReference type="PANTHER" id="PTHR33695">
    <property type="entry name" value="LIPOPROTEIN SIGNAL PEPTIDASE"/>
    <property type="match status" value="1"/>
</dbReference>
<keyword evidence="8 9" id="KW-0472">Membrane</keyword>
<evidence type="ECO:0000256" key="6">
    <source>
        <dbReference type="ARBA" id="ARBA00022801"/>
    </source>
</evidence>
<dbReference type="RefSeq" id="WP_129694618.1">
    <property type="nucleotide sequence ID" value="NZ_CP143577.1"/>
</dbReference>
<dbReference type="Pfam" id="PF01252">
    <property type="entry name" value="Peptidase_A8"/>
    <property type="match status" value="1"/>
</dbReference>
<evidence type="ECO:0000256" key="5">
    <source>
        <dbReference type="ARBA" id="ARBA00022750"/>
    </source>
</evidence>
<keyword evidence="3" id="KW-0645">Protease</keyword>
<feature type="transmembrane region" description="Helical" evidence="9">
    <location>
        <begin position="21"/>
        <end position="42"/>
    </location>
</feature>
<dbReference type="EMBL" id="CP143577">
    <property type="protein sequence ID" value="WVN21721.1"/>
    <property type="molecule type" value="Genomic_DNA"/>
</dbReference>
<gene>
    <name evidence="10" type="ORF">DCBHLPFO_00463</name>
    <name evidence="11" type="ORF">V2E25_01900</name>
</gene>
<dbReference type="EC" id="3.4.23.36" evidence="11"/>
<sequence length="197" mass="22730">MEENKKITYFSKEYWRKNWKFILINISIFFAILGSLLLIDLLTKEFIFRWKDKENLIVDTDYQSGNAFIIFKSVLHKGTTIGIFESNLPVLHIISFVIVFASLWGVTFIKEKKSIVITFFLAMVSAGSLGNMVDRFLFAGVRDIMNFPWVNQGVLNFADAWLVLGAVGILLSITIINLINHFNHKKEKEKMLENSQI</sequence>
<dbReference type="AlphaFoldDB" id="A0AA43U0D7"/>
<evidence type="ECO:0000256" key="4">
    <source>
        <dbReference type="ARBA" id="ARBA00022692"/>
    </source>
</evidence>